<sequence>VDLGLFPAKIVPEQVALVTLPERGTVTDRAADDSHLKKGDVIAILNKEETAQDEEELELSIERERLNHRDEIRKLKQQRKRVCFYLDLNKEERKYATDLLDENKEEPTPDSLKDIDDRISLLNRELSSLERRKHSEFDRKHDPLTIRMPFDGRLQYNVTLPDDPDKPYEYTGGNVQSFATVCDDSSFYITVAISSSELTGLDEKAFRAEVSLPADRKLAADFSFRRVERSPSGSDLLVYYFRLPEKDYEQAFRMLGSNARARLFYDAGQETLRVSKTELSTHPEAEQCNSWEELIERAMPDYSIILITEREVVLRRR</sequence>
<feature type="non-terminal residue" evidence="2">
    <location>
        <position position="1"/>
    </location>
</feature>
<comment type="caution">
    <text evidence="2">The sequence shown here is derived from an EMBL/GenBank/DDBJ whole genome shotgun (WGS) entry which is preliminary data.</text>
</comment>
<reference evidence="2" key="2">
    <citation type="submission" date="2021-04" db="EMBL/GenBank/DDBJ databases">
        <authorList>
            <person name="Gilroy R."/>
        </authorList>
    </citation>
    <scope>NUCLEOTIDE SEQUENCE</scope>
    <source>
        <strain evidence="2">14975</strain>
    </source>
</reference>
<accession>A0A9D1VA04</accession>
<feature type="coiled-coil region" evidence="1">
    <location>
        <begin position="47"/>
        <end position="78"/>
    </location>
</feature>
<dbReference type="EMBL" id="DXFQ01000018">
    <property type="protein sequence ID" value="HIX19215.1"/>
    <property type="molecule type" value="Genomic_DNA"/>
</dbReference>
<protein>
    <submittedName>
        <fullName evidence="2">Uncharacterized protein</fullName>
    </submittedName>
</protein>
<name>A0A9D1VA04_9BACT</name>
<gene>
    <name evidence="2" type="ORF">H9862_01265</name>
</gene>
<dbReference type="AlphaFoldDB" id="A0A9D1VA04"/>
<reference evidence="2" key="1">
    <citation type="journal article" date="2021" name="PeerJ">
        <title>Extensive microbial diversity within the chicken gut microbiome revealed by metagenomics and culture.</title>
        <authorList>
            <person name="Gilroy R."/>
            <person name="Ravi A."/>
            <person name="Getino M."/>
            <person name="Pursley I."/>
            <person name="Horton D.L."/>
            <person name="Alikhan N.F."/>
            <person name="Baker D."/>
            <person name="Gharbi K."/>
            <person name="Hall N."/>
            <person name="Watson M."/>
            <person name="Adriaenssens E.M."/>
            <person name="Foster-Nyarko E."/>
            <person name="Jarju S."/>
            <person name="Secka A."/>
            <person name="Antonio M."/>
            <person name="Oren A."/>
            <person name="Chaudhuri R.R."/>
            <person name="La Ragione R."/>
            <person name="Hildebrand F."/>
            <person name="Pallen M.J."/>
        </authorList>
    </citation>
    <scope>NUCLEOTIDE SEQUENCE</scope>
    <source>
        <strain evidence="2">14975</strain>
    </source>
</reference>
<keyword evidence="1" id="KW-0175">Coiled coil</keyword>
<evidence type="ECO:0000313" key="3">
    <source>
        <dbReference type="Proteomes" id="UP000823964"/>
    </source>
</evidence>
<proteinExistence type="predicted"/>
<dbReference type="Proteomes" id="UP000823964">
    <property type="component" value="Unassembled WGS sequence"/>
</dbReference>
<evidence type="ECO:0000313" key="2">
    <source>
        <dbReference type="EMBL" id="HIX19215.1"/>
    </source>
</evidence>
<organism evidence="2 3">
    <name type="scientific">Candidatus Akkermansia intestinigallinarum</name>
    <dbReference type="NCBI Taxonomy" id="2838431"/>
    <lineage>
        <taxon>Bacteria</taxon>
        <taxon>Pseudomonadati</taxon>
        <taxon>Verrucomicrobiota</taxon>
        <taxon>Verrucomicrobiia</taxon>
        <taxon>Verrucomicrobiales</taxon>
        <taxon>Akkermansiaceae</taxon>
        <taxon>Akkermansia</taxon>
    </lineage>
</organism>
<evidence type="ECO:0000256" key="1">
    <source>
        <dbReference type="SAM" id="Coils"/>
    </source>
</evidence>